<dbReference type="PANTHER" id="PTHR32261">
    <property type="entry name" value="CALCIUM HOMEOSTASIS MODULATOR PROTEIN"/>
    <property type="match status" value="1"/>
</dbReference>
<organism evidence="11 12">
    <name type="scientific">Polypterus senegalus</name>
    <name type="common">Senegal bichir</name>
    <dbReference type="NCBI Taxonomy" id="55291"/>
    <lineage>
        <taxon>Eukaryota</taxon>
        <taxon>Metazoa</taxon>
        <taxon>Chordata</taxon>
        <taxon>Craniata</taxon>
        <taxon>Vertebrata</taxon>
        <taxon>Euteleostomi</taxon>
        <taxon>Actinopterygii</taxon>
        <taxon>Polypteriformes</taxon>
        <taxon>Polypteridae</taxon>
        <taxon>Polypterus</taxon>
    </lineage>
</organism>
<dbReference type="EMBL" id="JAATIS010004040">
    <property type="protein sequence ID" value="KAG2463075.1"/>
    <property type="molecule type" value="Genomic_DNA"/>
</dbReference>
<dbReference type="Pfam" id="PF14798">
    <property type="entry name" value="Ca_hom_mod"/>
    <property type="match status" value="1"/>
</dbReference>
<evidence type="ECO:0000256" key="8">
    <source>
        <dbReference type="ARBA" id="ARBA00023303"/>
    </source>
</evidence>
<feature type="transmembrane region" description="Helical" evidence="10">
    <location>
        <begin position="182"/>
        <end position="201"/>
    </location>
</feature>
<accession>A0A8X7X8W9</accession>
<evidence type="ECO:0000313" key="11">
    <source>
        <dbReference type="EMBL" id="KAG2463075.1"/>
    </source>
</evidence>
<dbReference type="Proteomes" id="UP000886611">
    <property type="component" value="Unassembled WGS sequence"/>
</dbReference>
<feature type="non-terminal residue" evidence="11">
    <location>
        <position position="335"/>
    </location>
</feature>
<dbReference type="RefSeq" id="XP_039590462.1">
    <property type="nucleotide sequence ID" value="XM_039734528.1"/>
</dbReference>
<dbReference type="GO" id="GO:1904669">
    <property type="term" value="P:ATP export"/>
    <property type="evidence" value="ECO:0007669"/>
    <property type="project" value="UniProtKB-ARBA"/>
</dbReference>
<dbReference type="GeneID" id="120514247"/>
<dbReference type="GO" id="GO:0005886">
    <property type="term" value="C:plasma membrane"/>
    <property type="evidence" value="ECO:0007669"/>
    <property type="project" value="TreeGrafter"/>
</dbReference>
<feature type="region of interest" description="Disordered" evidence="9">
    <location>
        <begin position="306"/>
        <end position="335"/>
    </location>
</feature>
<proteinExistence type="inferred from homology"/>
<evidence type="ECO:0000256" key="7">
    <source>
        <dbReference type="ARBA" id="ARBA00023136"/>
    </source>
</evidence>
<keyword evidence="3" id="KW-0813">Transport</keyword>
<keyword evidence="7 10" id="KW-0472">Membrane</keyword>
<keyword evidence="5 10" id="KW-1133">Transmembrane helix</keyword>
<dbReference type="GO" id="GO:0005261">
    <property type="term" value="F:monoatomic cation channel activity"/>
    <property type="evidence" value="ECO:0007669"/>
    <property type="project" value="TreeGrafter"/>
</dbReference>
<dbReference type="AlphaFoldDB" id="A0A8X7X8W9"/>
<evidence type="ECO:0000256" key="2">
    <source>
        <dbReference type="ARBA" id="ARBA00008497"/>
    </source>
</evidence>
<evidence type="ECO:0000256" key="5">
    <source>
        <dbReference type="ARBA" id="ARBA00022989"/>
    </source>
</evidence>
<dbReference type="PANTHER" id="PTHR32261:SF7">
    <property type="entry name" value="CALCIUM HOMEOSTASIS MODULATOR PROTEIN 3"/>
    <property type="match status" value="1"/>
</dbReference>
<keyword evidence="4 10" id="KW-0812">Transmembrane</keyword>
<evidence type="ECO:0000256" key="10">
    <source>
        <dbReference type="SAM" id="Phobius"/>
    </source>
</evidence>
<protein>
    <submittedName>
        <fullName evidence="11">CAHM3 protein</fullName>
    </submittedName>
</protein>
<evidence type="ECO:0000256" key="1">
    <source>
        <dbReference type="ARBA" id="ARBA00004141"/>
    </source>
</evidence>
<feature type="non-terminal residue" evidence="11">
    <location>
        <position position="1"/>
    </location>
</feature>
<keyword evidence="12" id="KW-1185">Reference proteome</keyword>
<name>A0A8X7X8W9_POLSE</name>
<keyword evidence="6" id="KW-0406">Ion transport</keyword>
<evidence type="ECO:0000256" key="4">
    <source>
        <dbReference type="ARBA" id="ARBA00022692"/>
    </source>
</evidence>
<evidence type="ECO:0000313" key="12">
    <source>
        <dbReference type="Proteomes" id="UP000886611"/>
    </source>
</evidence>
<feature type="transmembrane region" description="Helical" evidence="10">
    <location>
        <begin position="49"/>
        <end position="70"/>
    </location>
</feature>
<gene>
    <name evidence="11" type="primary">Calhm3</name>
    <name evidence="11" type="ORF">GTO96_0001755</name>
</gene>
<evidence type="ECO:0000256" key="3">
    <source>
        <dbReference type="ARBA" id="ARBA00022448"/>
    </source>
</evidence>
<comment type="caution">
    <text evidence="11">The sequence shown here is derived from an EMBL/GenBank/DDBJ whole genome shotgun (WGS) entry which is preliminary data.</text>
</comment>
<reference evidence="11 12" key="1">
    <citation type="journal article" date="2021" name="Cell">
        <title>Tracing the genetic footprints of vertebrate landing in non-teleost ray-finned fishes.</title>
        <authorList>
            <person name="Bi X."/>
            <person name="Wang K."/>
            <person name="Yang L."/>
            <person name="Pan H."/>
            <person name="Jiang H."/>
            <person name="Wei Q."/>
            <person name="Fang M."/>
            <person name="Yu H."/>
            <person name="Zhu C."/>
            <person name="Cai Y."/>
            <person name="He Y."/>
            <person name="Gan X."/>
            <person name="Zeng H."/>
            <person name="Yu D."/>
            <person name="Zhu Y."/>
            <person name="Jiang H."/>
            <person name="Qiu Q."/>
            <person name="Yang H."/>
            <person name="Zhang Y.E."/>
            <person name="Wang W."/>
            <person name="Zhu M."/>
            <person name="He S."/>
            <person name="Zhang G."/>
        </authorList>
    </citation>
    <scope>NUCLEOTIDE SEQUENCE [LARGE SCALE GENOMIC DNA]</scope>
    <source>
        <strain evidence="11">Bchr_013</strain>
    </source>
</reference>
<comment type="similarity">
    <text evidence="2">Belongs to the CALHM family.</text>
</comment>
<keyword evidence="8" id="KW-0407">Ion channel</keyword>
<dbReference type="OrthoDB" id="5978124at2759"/>
<evidence type="ECO:0000256" key="6">
    <source>
        <dbReference type="ARBA" id="ARBA00023065"/>
    </source>
</evidence>
<evidence type="ECO:0000256" key="9">
    <source>
        <dbReference type="SAM" id="MobiDB-lite"/>
    </source>
</evidence>
<dbReference type="InterPro" id="IPR029569">
    <property type="entry name" value="CALHM"/>
</dbReference>
<comment type="subcellular location">
    <subcellularLocation>
        <location evidence="1">Membrane</location>
        <topology evidence="1">Multi-pass membrane protein</topology>
    </subcellularLocation>
</comment>
<feature type="transmembrane region" description="Helical" evidence="10">
    <location>
        <begin position="106"/>
        <end position="130"/>
    </location>
</feature>
<sequence length="335" mass="38253">MDRFRMIFQYFQSNSESVMNGICAMLALASVKIYSSFDFNCPCMPRYNVVYGMGVMFIPPVVLFLCGVIINKHTVMMLEEWTRPAGRRHKNSAVVRYMFFSMLQRALLAPLVWIIVTLLDGKCFICAFSISVDSSRFVGFPNDTGLDISRVLAKVPCKEDEIFRNSTSRKAVARYLRCWSQALGWGILLFLIVLAALARSFKPCFNQAAFLQTRYWSNYVDIEQKIFDETCCIHARDFARKCVIQFFETIHNEMQAGLPSQPDDDDEDPLHGITTREQVNQLLKTWYRCKPELDVTKIAQRLSRAKASGSSEDGLPKSTEQHCCGEGSHSKYTIV</sequence>